<sequence length="118" mass="12890">MNFGKNKTPNLRTQTPSYHLAPVFTHRPYPHGPLRLGTIVDDLVEYFPMNQAPSDVVPIPDVRRYYGVSTAALAEVQKSLGAHGGINAGALESSIGGNASHHSRPKPRSLHLRFLHGD</sequence>
<protein>
    <submittedName>
        <fullName evidence="2">Uncharacterized protein</fullName>
    </submittedName>
</protein>
<organism evidence="2 3">
    <name type="scientific">Gibberella intermedia</name>
    <name type="common">Bulb rot disease fungus</name>
    <name type="synonym">Fusarium proliferatum</name>
    <dbReference type="NCBI Taxonomy" id="948311"/>
    <lineage>
        <taxon>Eukaryota</taxon>
        <taxon>Fungi</taxon>
        <taxon>Dikarya</taxon>
        <taxon>Ascomycota</taxon>
        <taxon>Pezizomycotina</taxon>
        <taxon>Sordariomycetes</taxon>
        <taxon>Hypocreomycetidae</taxon>
        <taxon>Hypocreales</taxon>
        <taxon>Nectriaceae</taxon>
        <taxon>Fusarium</taxon>
        <taxon>Fusarium fujikuroi species complex</taxon>
    </lineage>
</organism>
<name>A0A420TEU0_GIBIN</name>
<evidence type="ECO:0000313" key="3">
    <source>
        <dbReference type="Proteomes" id="UP000283569"/>
    </source>
</evidence>
<reference evidence="2 3" key="1">
    <citation type="journal article" date="2018" name="Sci. Rep.">
        <title>Characterisation of pathogen-specific regions and novel effector candidates in Fusarium oxysporum f. sp. cepae.</title>
        <authorList>
            <person name="Armitage A.D."/>
            <person name="Taylor A."/>
            <person name="Sobczyk M.K."/>
            <person name="Baxter L."/>
            <person name="Greenfield B.P."/>
            <person name="Bates H.J."/>
            <person name="Wilson F."/>
            <person name="Jackson A.C."/>
            <person name="Ott S."/>
            <person name="Harrison R.J."/>
            <person name="Clarkson J.P."/>
        </authorList>
    </citation>
    <scope>NUCLEOTIDE SEQUENCE [LARGE SCALE GENOMIC DNA]</scope>
    <source>
        <strain evidence="2 3">Fp_A8</strain>
    </source>
</reference>
<accession>A0A420TEU0</accession>
<evidence type="ECO:0000256" key="1">
    <source>
        <dbReference type="SAM" id="MobiDB-lite"/>
    </source>
</evidence>
<feature type="compositionally biased region" description="Basic residues" evidence="1">
    <location>
        <begin position="101"/>
        <end position="118"/>
    </location>
</feature>
<gene>
    <name evidence="2" type="ORF">BFJ72_g6678</name>
</gene>
<feature type="region of interest" description="Disordered" evidence="1">
    <location>
        <begin position="92"/>
        <end position="118"/>
    </location>
</feature>
<comment type="caution">
    <text evidence="2">The sequence shown here is derived from an EMBL/GenBank/DDBJ whole genome shotgun (WGS) entry which is preliminary data.</text>
</comment>
<dbReference type="Proteomes" id="UP000283569">
    <property type="component" value="Unassembled WGS sequence"/>
</dbReference>
<dbReference type="AlphaFoldDB" id="A0A420TEU0"/>
<dbReference type="EMBL" id="MRDB01000020">
    <property type="protein sequence ID" value="RKL39949.1"/>
    <property type="molecule type" value="Genomic_DNA"/>
</dbReference>
<evidence type="ECO:0000313" key="2">
    <source>
        <dbReference type="EMBL" id="RKL39949.1"/>
    </source>
</evidence>
<proteinExistence type="predicted"/>